<keyword evidence="3" id="KW-1185">Reference proteome</keyword>
<feature type="chain" id="PRO_5040387788" evidence="1">
    <location>
        <begin position="21"/>
        <end position="78"/>
    </location>
</feature>
<proteinExistence type="predicted"/>
<dbReference type="Proteomes" id="UP000799777">
    <property type="component" value="Unassembled WGS sequence"/>
</dbReference>
<evidence type="ECO:0000313" key="3">
    <source>
        <dbReference type="Proteomes" id="UP000799777"/>
    </source>
</evidence>
<dbReference type="AlphaFoldDB" id="A0A9P4HFZ9"/>
<dbReference type="EMBL" id="ML978170">
    <property type="protein sequence ID" value="KAF2032885.1"/>
    <property type="molecule type" value="Genomic_DNA"/>
</dbReference>
<organism evidence="2 3">
    <name type="scientific">Setomelanomma holmii</name>
    <dbReference type="NCBI Taxonomy" id="210430"/>
    <lineage>
        <taxon>Eukaryota</taxon>
        <taxon>Fungi</taxon>
        <taxon>Dikarya</taxon>
        <taxon>Ascomycota</taxon>
        <taxon>Pezizomycotina</taxon>
        <taxon>Dothideomycetes</taxon>
        <taxon>Pleosporomycetidae</taxon>
        <taxon>Pleosporales</taxon>
        <taxon>Pleosporineae</taxon>
        <taxon>Phaeosphaeriaceae</taxon>
        <taxon>Setomelanomma</taxon>
    </lineage>
</organism>
<evidence type="ECO:0000256" key="1">
    <source>
        <dbReference type="SAM" id="SignalP"/>
    </source>
</evidence>
<feature type="signal peptide" evidence="1">
    <location>
        <begin position="1"/>
        <end position="20"/>
    </location>
</feature>
<protein>
    <submittedName>
        <fullName evidence="2">Uncharacterized protein</fullName>
    </submittedName>
</protein>
<keyword evidence="1" id="KW-0732">Signal</keyword>
<evidence type="ECO:0000313" key="2">
    <source>
        <dbReference type="EMBL" id="KAF2032885.1"/>
    </source>
</evidence>
<reference evidence="2" key="1">
    <citation type="journal article" date="2020" name="Stud. Mycol.">
        <title>101 Dothideomycetes genomes: a test case for predicting lifestyles and emergence of pathogens.</title>
        <authorList>
            <person name="Haridas S."/>
            <person name="Albert R."/>
            <person name="Binder M."/>
            <person name="Bloem J."/>
            <person name="Labutti K."/>
            <person name="Salamov A."/>
            <person name="Andreopoulos B."/>
            <person name="Baker S."/>
            <person name="Barry K."/>
            <person name="Bills G."/>
            <person name="Bluhm B."/>
            <person name="Cannon C."/>
            <person name="Castanera R."/>
            <person name="Culley D."/>
            <person name="Daum C."/>
            <person name="Ezra D."/>
            <person name="Gonzalez J."/>
            <person name="Henrissat B."/>
            <person name="Kuo A."/>
            <person name="Liang C."/>
            <person name="Lipzen A."/>
            <person name="Lutzoni F."/>
            <person name="Magnuson J."/>
            <person name="Mondo S."/>
            <person name="Nolan M."/>
            <person name="Ohm R."/>
            <person name="Pangilinan J."/>
            <person name="Park H.-J."/>
            <person name="Ramirez L."/>
            <person name="Alfaro M."/>
            <person name="Sun H."/>
            <person name="Tritt A."/>
            <person name="Yoshinaga Y."/>
            <person name="Zwiers L.-H."/>
            <person name="Turgeon B."/>
            <person name="Goodwin S."/>
            <person name="Spatafora J."/>
            <person name="Crous P."/>
            <person name="Grigoriev I."/>
        </authorList>
    </citation>
    <scope>NUCLEOTIDE SEQUENCE</scope>
    <source>
        <strain evidence="2">CBS 110217</strain>
    </source>
</reference>
<gene>
    <name evidence="2" type="ORF">EK21DRAFT_109634</name>
</gene>
<accession>A0A9P4HFZ9</accession>
<dbReference type="OrthoDB" id="3497702at2759"/>
<comment type="caution">
    <text evidence="2">The sequence shown here is derived from an EMBL/GenBank/DDBJ whole genome shotgun (WGS) entry which is preliminary data.</text>
</comment>
<sequence>MQFTTIVATTIMAFACGITALPAPTAQVTLRTFNDVTGTGTAATVPVDNANCYVSDLFRDTPIGQDGLVNKAVGNSGA</sequence>
<name>A0A9P4HFZ9_9PLEO</name>